<feature type="compositionally biased region" description="Basic and acidic residues" evidence="1">
    <location>
        <begin position="142"/>
        <end position="154"/>
    </location>
</feature>
<comment type="caution">
    <text evidence="2">The sequence shown here is derived from an EMBL/GenBank/DDBJ whole genome shotgun (WGS) entry which is preliminary data.</text>
</comment>
<dbReference type="PANTHER" id="PTHR35667">
    <property type="entry name" value="LEUKEMIA NUP98 FUSION PARTNER 1"/>
    <property type="match status" value="1"/>
</dbReference>
<proteinExistence type="predicted"/>
<dbReference type="EMBL" id="MUZQ01000468">
    <property type="protein sequence ID" value="OWK51063.1"/>
    <property type="molecule type" value="Genomic_DNA"/>
</dbReference>
<feature type="region of interest" description="Disordered" evidence="1">
    <location>
        <begin position="191"/>
        <end position="281"/>
    </location>
</feature>
<feature type="compositionally biased region" description="Basic and acidic residues" evidence="1">
    <location>
        <begin position="239"/>
        <end position="264"/>
    </location>
</feature>
<evidence type="ECO:0000313" key="2">
    <source>
        <dbReference type="EMBL" id="OWK51063.1"/>
    </source>
</evidence>
<evidence type="ECO:0008006" key="4">
    <source>
        <dbReference type="Google" id="ProtNLM"/>
    </source>
</evidence>
<feature type="region of interest" description="Disordered" evidence="1">
    <location>
        <begin position="125"/>
        <end position="174"/>
    </location>
</feature>
<sequence length="281" mass="31550">MEYDEDDDIFFAKWMSSFWGHNLIDEEKEGRGHKKRQAQPCSERRASLPVRVVCSFLCVCTWCLYKRTVVLAKEHCQLIPKAGVQDISSRAVLPMGALQHHEPLGATKQSALRVAQKASFSSLHTARLHASAKGSSSGHLRGSKESQEDQDVKCHCHRKASRTPSADSSCPETRSNSIQEFAESFEKKLHLKSKRSVSLVGKKKPNGRKKSPTNQQPEGAKERQEREKLHLRKSKSHKKMGEKSEARRERDEAESSEAPAKHSEQFPSQSSIQKGYVSTGS</sequence>
<feature type="compositionally biased region" description="Polar residues" evidence="1">
    <location>
        <begin position="162"/>
        <end position="174"/>
    </location>
</feature>
<feature type="compositionally biased region" description="Polar residues" evidence="1">
    <location>
        <begin position="265"/>
        <end position="281"/>
    </location>
</feature>
<dbReference type="Proteomes" id="UP000197619">
    <property type="component" value="Unassembled WGS sequence"/>
</dbReference>
<evidence type="ECO:0000256" key="1">
    <source>
        <dbReference type="SAM" id="MobiDB-lite"/>
    </source>
</evidence>
<name>A0A218UBG4_9PASE</name>
<organism evidence="2 3">
    <name type="scientific">Lonchura striata</name>
    <name type="common">white-rumped munia</name>
    <dbReference type="NCBI Taxonomy" id="40157"/>
    <lineage>
        <taxon>Eukaryota</taxon>
        <taxon>Metazoa</taxon>
        <taxon>Chordata</taxon>
        <taxon>Craniata</taxon>
        <taxon>Vertebrata</taxon>
        <taxon>Euteleostomi</taxon>
        <taxon>Archelosauria</taxon>
        <taxon>Archosauria</taxon>
        <taxon>Dinosauria</taxon>
        <taxon>Saurischia</taxon>
        <taxon>Theropoda</taxon>
        <taxon>Coelurosauria</taxon>
        <taxon>Aves</taxon>
        <taxon>Neognathae</taxon>
        <taxon>Neoaves</taxon>
        <taxon>Telluraves</taxon>
        <taxon>Australaves</taxon>
        <taxon>Passeriformes</taxon>
        <taxon>Passeroidea</taxon>
        <taxon>Estrildidae</taxon>
        <taxon>Estrildinae</taxon>
        <taxon>Lonchura</taxon>
    </lineage>
</organism>
<reference evidence="2 3" key="1">
    <citation type="submission" date="2017-05" db="EMBL/GenBank/DDBJ databases">
        <title>Genome of assembly of the Bengalese finch, Lonchura striata domestica.</title>
        <authorList>
            <person name="Colquitt B.M."/>
            <person name="Brainard M.S."/>
        </authorList>
    </citation>
    <scope>NUCLEOTIDE SEQUENCE [LARGE SCALE GENOMIC DNA]</scope>
    <source>
        <strain evidence="2">White83orange57</strain>
    </source>
</reference>
<accession>A0A218UBG4</accession>
<protein>
    <recommendedName>
        <fullName evidence="4">Leukemia NUP98 fusion partner 1</fullName>
    </recommendedName>
</protein>
<dbReference type="AlphaFoldDB" id="A0A218UBG4"/>
<dbReference type="PANTHER" id="PTHR35667:SF1">
    <property type="entry name" value="LEUKEMIA NUP98 FUSION PARTNER 1"/>
    <property type="match status" value="1"/>
</dbReference>
<dbReference type="InterPro" id="IPR029280">
    <property type="entry name" value="LNP1"/>
</dbReference>
<feature type="compositionally biased region" description="Basic residues" evidence="1">
    <location>
        <begin position="229"/>
        <end position="238"/>
    </location>
</feature>
<gene>
    <name evidence="2" type="ORF">RLOC_00003590</name>
</gene>
<dbReference type="Pfam" id="PF15419">
    <property type="entry name" value="LNP1"/>
    <property type="match status" value="2"/>
</dbReference>
<feature type="compositionally biased region" description="Basic and acidic residues" evidence="1">
    <location>
        <begin position="219"/>
        <end position="228"/>
    </location>
</feature>
<evidence type="ECO:0000313" key="3">
    <source>
        <dbReference type="Proteomes" id="UP000197619"/>
    </source>
</evidence>
<keyword evidence="3" id="KW-1185">Reference proteome</keyword>
<feature type="compositionally biased region" description="Basic residues" evidence="1">
    <location>
        <begin position="191"/>
        <end position="211"/>
    </location>
</feature>